<dbReference type="EMBL" id="CP063458">
    <property type="protein sequence ID" value="QOV88371.1"/>
    <property type="molecule type" value="Genomic_DNA"/>
</dbReference>
<feature type="domain" description="Cytochrome c assembly protein" evidence="7">
    <location>
        <begin position="76"/>
        <end position="264"/>
    </location>
</feature>
<keyword evidence="4 6" id="KW-1133">Transmembrane helix</keyword>
<evidence type="ECO:0000256" key="1">
    <source>
        <dbReference type="ARBA" id="ARBA00004141"/>
    </source>
</evidence>
<sequence length="277" mass="29839">MHNVSNGQIALLVATIACFAVATICSLLRLRRDHEGLRVVGKVVAYLGLLSSVGVLIWHSAERGTWIPLGDNFDTLVCLGVLLAGFVLYMQVFRPLRGLEGFLLPIVILLMTAAVVFGRTQPHDYVNTTWSWVHRIAAYGGAVAFAIACAGGLMFLWVSRRLKSARIAGPGPRMGSLERLEHLTLLSVGLGFGLLTIGAITGLARIAETPGDTRLGDQWYLNPKVLLALCVWVVYAVVLHSPINPSFRGRRAAVLSVVGFALMVGTVVAVQFVPSGR</sequence>
<dbReference type="Pfam" id="PF01578">
    <property type="entry name" value="Cytochrom_C_asm"/>
    <property type="match status" value="1"/>
</dbReference>
<dbReference type="Proteomes" id="UP000593765">
    <property type="component" value="Chromosome"/>
</dbReference>
<dbReference type="InterPro" id="IPR002541">
    <property type="entry name" value="Cyt_c_assembly"/>
</dbReference>
<dbReference type="InterPro" id="IPR045062">
    <property type="entry name" value="Cyt_c_biogenesis_CcsA/CcmC"/>
</dbReference>
<keyword evidence="5 6" id="KW-0472">Membrane</keyword>
<dbReference type="PANTHER" id="PTHR30071">
    <property type="entry name" value="HEME EXPORTER PROTEIN C"/>
    <property type="match status" value="1"/>
</dbReference>
<dbReference type="GO" id="GO:0017004">
    <property type="term" value="P:cytochrome complex assembly"/>
    <property type="evidence" value="ECO:0007669"/>
    <property type="project" value="UniProtKB-KW"/>
</dbReference>
<dbReference type="GO" id="GO:0020037">
    <property type="term" value="F:heme binding"/>
    <property type="evidence" value="ECO:0007669"/>
    <property type="project" value="InterPro"/>
</dbReference>
<dbReference type="KEGG" id="hbs:IPV69_19260"/>
<evidence type="ECO:0000256" key="3">
    <source>
        <dbReference type="ARBA" id="ARBA00022748"/>
    </source>
</evidence>
<dbReference type="AlphaFoldDB" id="A0A7M2WU99"/>
<protein>
    <submittedName>
        <fullName evidence="8">Cytochrome c biogenesis protein CcsA</fullName>
    </submittedName>
</protein>
<evidence type="ECO:0000313" key="8">
    <source>
        <dbReference type="EMBL" id="QOV88371.1"/>
    </source>
</evidence>
<feature type="transmembrane region" description="Helical" evidence="6">
    <location>
        <begin position="40"/>
        <end position="61"/>
    </location>
</feature>
<accession>A0A7M2WU99</accession>
<keyword evidence="2 6" id="KW-0812">Transmembrane</keyword>
<gene>
    <name evidence="8" type="primary">ccsA</name>
    <name evidence="8" type="ORF">IPV69_19260</name>
</gene>
<evidence type="ECO:0000256" key="2">
    <source>
        <dbReference type="ARBA" id="ARBA00022692"/>
    </source>
</evidence>
<feature type="transmembrane region" description="Helical" evidence="6">
    <location>
        <begin position="219"/>
        <end position="240"/>
    </location>
</feature>
<organism evidence="8 9">
    <name type="scientific">Humisphaera borealis</name>
    <dbReference type="NCBI Taxonomy" id="2807512"/>
    <lineage>
        <taxon>Bacteria</taxon>
        <taxon>Pseudomonadati</taxon>
        <taxon>Planctomycetota</taxon>
        <taxon>Phycisphaerae</taxon>
        <taxon>Tepidisphaerales</taxon>
        <taxon>Tepidisphaeraceae</taxon>
        <taxon>Humisphaera</taxon>
    </lineage>
</organism>
<feature type="transmembrane region" description="Helical" evidence="6">
    <location>
        <begin position="252"/>
        <end position="273"/>
    </location>
</feature>
<keyword evidence="3" id="KW-0201">Cytochrome c-type biogenesis</keyword>
<comment type="subcellular location">
    <subcellularLocation>
        <location evidence="1">Membrane</location>
        <topology evidence="1">Multi-pass membrane protein</topology>
    </subcellularLocation>
</comment>
<keyword evidence="9" id="KW-1185">Reference proteome</keyword>
<reference evidence="8 9" key="1">
    <citation type="submission" date="2020-10" db="EMBL/GenBank/DDBJ databases">
        <title>Wide distribution of Phycisphaera-like planctomycetes from WD2101 soil group in peatlands and genome analysis of the first cultivated representative.</title>
        <authorList>
            <person name="Dedysh S.N."/>
            <person name="Beletsky A.V."/>
            <person name="Ivanova A."/>
            <person name="Kulichevskaya I.S."/>
            <person name="Suzina N.E."/>
            <person name="Philippov D.A."/>
            <person name="Rakitin A.L."/>
            <person name="Mardanov A.V."/>
            <person name="Ravin N.V."/>
        </authorList>
    </citation>
    <scope>NUCLEOTIDE SEQUENCE [LARGE SCALE GENOMIC DNA]</scope>
    <source>
        <strain evidence="8 9">M1803</strain>
    </source>
</reference>
<feature type="transmembrane region" description="Helical" evidence="6">
    <location>
        <begin position="6"/>
        <end position="28"/>
    </location>
</feature>
<evidence type="ECO:0000256" key="5">
    <source>
        <dbReference type="ARBA" id="ARBA00023136"/>
    </source>
</evidence>
<proteinExistence type="predicted"/>
<feature type="transmembrane region" description="Helical" evidence="6">
    <location>
        <begin position="137"/>
        <end position="158"/>
    </location>
</feature>
<evidence type="ECO:0000256" key="4">
    <source>
        <dbReference type="ARBA" id="ARBA00022989"/>
    </source>
</evidence>
<evidence type="ECO:0000259" key="7">
    <source>
        <dbReference type="Pfam" id="PF01578"/>
    </source>
</evidence>
<name>A0A7M2WU99_9BACT</name>
<feature type="transmembrane region" description="Helical" evidence="6">
    <location>
        <begin position="183"/>
        <end position="207"/>
    </location>
</feature>
<dbReference type="GO" id="GO:0005886">
    <property type="term" value="C:plasma membrane"/>
    <property type="evidence" value="ECO:0007669"/>
    <property type="project" value="TreeGrafter"/>
</dbReference>
<dbReference type="PANTHER" id="PTHR30071:SF1">
    <property type="entry name" value="CYTOCHROME B_B6 PROTEIN-RELATED"/>
    <property type="match status" value="1"/>
</dbReference>
<feature type="transmembrane region" description="Helical" evidence="6">
    <location>
        <begin position="73"/>
        <end position="92"/>
    </location>
</feature>
<evidence type="ECO:0000256" key="6">
    <source>
        <dbReference type="SAM" id="Phobius"/>
    </source>
</evidence>
<evidence type="ECO:0000313" key="9">
    <source>
        <dbReference type="Proteomes" id="UP000593765"/>
    </source>
</evidence>
<dbReference type="RefSeq" id="WP_206291350.1">
    <property type="nucleotide sequence ID" value="NZ_CP063458.1"/>
</dbReference>
<feature type="transmembrane region" description="Helical" evidence="6">
    <location>
        <begin position="99"/>
        <end position="117"/>
    </location>
</feature>